<dbReference type="InterPro" id="IPR001965">
    <property type="entry name" value="Znf_PHD"/>
</dbReference>
<feature type="domain" description="PHD-type" evidence="18">
    <location>
        <begin position="388"/>
        <end position="432"/>
    </location>
</feature>
<dbReference type="Pfam" id="PF00855">
    <property type="entry name" value="PWWP"/>
    <property type="match status" value="1"/>
</dbReference>
<dbReference type="InterPro" id="IPR006560">
    <property type="entry name" value="AWS_dom"/>
</dbReference>
<feature type="compositionally biased region" description="Acidic residues" evidence="17">
    <location>
        <begin position="1087"/>
        <end position="1099"/>
    </location>
</feature>
<dbReference type="PROSITE" id="PS50812">
    <property type="entry name" value="PWWP"/>
    <property type="match status" value="1"/>
</dbReference>
<dbReference type="InterPro" id="IPR055198">
    <property type="entry name" value="NSD_PHD"/>
</dbReference>
<dbReference type="Pfam" id="PF17982">
    <property type="entry name" value="C5HCH"/>
    <property type="match status" value="1"/>
</dbReference>
<evidence type="ECO:0000259" key="20">
    <source>
        <dbReference type="PROSITE" id="PS50812"/>
    </source>
</evidence>
<evidence type="ECO:0000256" key="10">
    <source>
        <dbReference type="ARBA" id="ARBA00022771"/>
    </source>
</evidence>
<keyword evidence="3" id="KW-0158">Chromosome</keyword>
<dbReference type="InterPro" id="IPR000313">
    <property type="entry name" value="PWWP_dom"/>
</dbReference>
<dbReference type="SUPFAM" id="SSF82199">
    <property type="entry name" value="SET domain"/>
    <property type="match status" value="1"/>
</dbReference>
<dbReference type="InterPro" id="IPR019787">
    <property type="entry name" value="Znf_PHD-finger"/>
</dbReference>
<dbReference type="Pfam" id="PF00856">
    <property type="entry name" value="SET"/>
    <property type="match status" value="1"/>
</dbReference>
<feature type="region of interest" description="Disordered" evidence="17">
    <location>
        <begin position="1"/>
        <end position="207"/>
    </location>
</feature>
<dbReference type="PROSITE" id="PS50280">
    <property type="entry name" value="SET"/>
    <property type="match status" value="1"/>
</dbReference>
<evidence type="ECO:0000256" key="8">
    <source>
        <dbReference type="ARBA" id="ARBA00022723"/>
    </source>
</evidence>
<evidence type="ECO:0000256" key="7">
    <source>
        <dbReference type="ARBA" id="ARBA00022691"/>
    </source>
</evidence>
<dbReference type="Pfam" id="PF23004">
    <property type="entry name" value="PHDvar_NSD"/>
    <property type="match status" value="1"/>
</dbReference>
<sequence length="1099" mass="121897">MALHDFSATEATDTSTPSSAEPMEARIEMDPSPSQEELSPAAPPVSPAITPPHFDTDAAEETDLPLECDSGTLLQERKKPRKLSHKVTECAMEEVSAGSSKKKESKRKLGITSEVKVLVKKTQVASRTKEKSPPCTSSVPAAASKRSESRSPSPGQCKTPRQEADTETEAEAEAKSEPCSDEDKQDGHTETLTPKPEVLPVGLNDSLSSQGDVKGKIGAASLKESVCQVCEKTGDLLVCDGPCFGAFHLQCISLHAVPKGKFLCQECKTGVHKCFVCKKSGNGVKRCIIPLCGKFYHSDCIMAYSPSQPHNKGVRCPLHVCLSCHITNPLNACSAKGRLARCVRCPVAYHPNDNCMAAGSLVLANNSFLCPNHFTPRKGCKNHEHINVSWCFVCSEGGSLLCCESCPAAFHRECLNIEMPQGSWFCNDCKAGKKPRIKDILWVKWGRYRWWPAEVCLTKDIPNNILRMKHEVGEFPVQFFGSKDFVWTYQARVFPYMEGDTHNIEKMGKGADAVYKKALTEAAERFKELQAEREMKQLQEDRKNDKKPPPYRHIKVNRPIGKVQIITADLSEIPRCNCKASDENPCSMDSECINRMLMYECHPQVCAAGERCQNQTFTKRLYTSVEIYRTLSCGWGLRAISDIKKGAFVSEYVGEVIDEEECRARIRRAQENDICNFYMLTLDKDRIIDAGPKGNQARFMNHSCQPNCETQKWTVNGDTRVGLFALQDIPKGVELTFNYNLECRGNGKTACKCGAPNCSGFLGVRPKNQPPADKVKLKEGKRRVSMKKKTKQQVTKEREDECFSCGDGGQIVSCKKPGCPKVYHADCLNLAKRPAGRWECPWHQCDVCGKEAASFCEMCPNSYCKEHREGMLFISKLDGKLSCSEHDPCGPDPLEPGEIREYMPNMASMRPGSMAVPVPPSVLPAIKGATPSSSSPAASLSLSPTQAAPSSREPPPRLYINTKTATSSFVPSNRSYLADRTEQKTITTRSSARVEGEDGEVEDGEVEDGEVEDSEVEDGEVEDGEVYGLDMEEDDDDEDEDDEENETEEMEIVEDEEEEPLYRSDVLEDDDDEEDEEEDSYGTWGDYVDDDADEGEVEE</sequence>
<evidence type="ECO:0000256" key="14">
    <source>
        <dbReference type="ARBA" id="ARBA00023163"/>
    </source>
</evidence>
<dbReference type="SUPFAM" id="SSF63748">
    <property type="entry name" value="Tudor/PWWP/MBT"/>
    <property type="match status" value="1"/>
</dbReference>
<dbReference type="PROSITE" id="PS50868">
    <property type="entry name" value="POST_SET"/>
    <property type="match status" value="1"/>
</dbReference>
<keyword evidence="9" id="KW-0677">Repeat</keyword>
<evidence type="ECO:0000256" key="5">
    <source>
        <dbReference type="ARBA" id="ARBA00022603"/>
    </source>
</evidence>
<dbReference type="Pfam" id="PF23011">
    <property type="entry name" value="PHD-1st_NSD"/>
    <property type="match status" value="1"/>
</dbReference>
<evidence type="ECO:0000256" key="13">
    <source>
        <dbReference type="ARBA" id="ARBA00023015"/>
    </source>
</evidence>
<feature type="compositionally biased region" description="Acidic residues" evidence="17">
    <location>
        <begin position="1067"/>
        <end position="1080"/>
    </location>
</feature>
<feature type="compositionally biased region" description="Low complexity" evidence="17">
    <location>
        <begin position="929"/>
        <end position="951"/>
    </location>
</feature>
<dbReference type="SMART" id="SM00570">
    <property type="entry name" value="AWS"/>
    <property type="match status" value="1"/>
</dbReference>
<evidence type="ECO:0000256" key="2">
    <source>
        <dbReference type="ARBA" id="ARBA00004286"/>
    </source>
</evidence>
<keyword evidence="7" id="KW-0949">S-adenosyl-L-methionine</keyword>
<keyword evidence="12" id="KW-0156">Chromatin regulator</keyword>
<feature type="compositionally biased region" description="Acidic residues" evidence="17">
    <location>
        <begin position="57"/>
        <end position="66"/>
    </location>
</feature>
<accession>A0ABV0ZY47</accession>
<keyword evidence="4" id="KW-0597">Phosphoprotein</keyword>
<evidence type="ECO:0000256" key="11">
    <source>
        <dbReference type="ARBA" id="ARBA00022833"/>
    </source>
</evidence>
<dbReference type="Pfam" id="PF00628">
    <property type="entry name" value="PHD"/>
    <property type="match status" value="1"/>
</dbReference>
<evidence type="ECO:0000313" key="23">
    <source>
        <dbReference type="EMBL" id="MEQ2311184.1"/>
    </source>
</evidence>
<dbReference type="InterPro" id="IPR003616">
    <property type="entry name" value="Post-SET_dom"/>
</dbReference>
<dbReference type="InterPro" id="IPR001214">
    <property type="entry name" value="SET_dom"/>
</dbReference>
<organism evidence="23 24">
    <name type="scientific">Ameca splendens</name>
    <dbReference type="NCBI Taxonomy" id="208324"/>
    <lineage>
        <taxon>Eukaryota</taxon>
        <taxon>Metazoa</taxon>
        <taxon>Chordata</taxon>
        <taxon>Craniata</taxon>
        <taxon>Vertebrata</taxon>
        <taxon>Euteleostomi</taxon>
        <taxon>Actinopterygii</taxon>
        <taxon>Neopterygii</taxon>
        <taxon>Teleostei</taxon>
        <taxon>Neoteleostei</taxon>
        <taxon>Acanthomorphata</taxon>
        <taxon>Ovalentaria</taxon>
        <taxon>Atherinomorphae</taxon>
        <taxon>Cyprinodontiformes</taxon>
        <taxon>Goodeidae</taxon>
        <taxon>Ameca</taxon>
    </lineage>
</organism>
<dbReference type="InterPro" id="IPR013083">
    <property type="entry name" value="Znf_RING/FYVE/PHD"/>
</dbReference>
<evidence type="ECO:0000259" key="18">
    <source>
        <dbReference type="PROSITE" id="PS50016"/>
    </source>
</evidence>
<feature type="compositionally biased region" description="Acidic residues" evidence="17">
    <location>
        <begin position="997"/>
        <end position="1059"/>
    </location>
</feature>
<evidence type="ECO:0000256" key="4">
    <source>
        <dbReference type="ARBA" id="ARBA00022553"/>
    </source>
</evidence>
<evidence type="ECO:0000256" key="15">
    <source>
        <dbReference type="ARBA" id="ARBA00023242"/>
    </source>
</evidence>
<dbReference type="PROSITE" id="PS01359">
    <property type="entry name" value="ZF_PHD_1"/>
    <property type="match status" value="2"/>
</dbReference>
<dbReference type="SMART" id="SM00508">
    <property type="entry name" value="PostSET"/>
    <property type="match status" value="1"/>
</dbReference>
<dbReference type="InterPro" id="IPR050777">
    <property type="entry name" value="SET2_Histone-Lys_MeTrsfase"/>
</dbReference>
<keyword evidence="24" id="KW-1185">Reference proteome</keyword>
<keyword evidence="8" id="KW-0479">Metal-binding</keyword>
<evidence type="ECO:0000259" key="21">
    <source>
        <dbReference type="PROSITE" id="PS50868"/>
    </source>
</evidence>
<feature type="domain" description="PHD-type" evidence="18">
    <location>
        <begin position="224"/>
        <end position="270"/>
    </location>
</feature>
<proteinExistence type="predicted"/>
<evidence type="ECO:0000256" key="16">
    <source>
        <dbReference type="PROSITE-ProRule" id="PRU00146"/>
    </source>
</evidence>
<evidence type="ECO:0000256" key="12">
    <source>
        <dbReference type="ARBA" id="ARBA00022853"/>
    </source>
</evidence>
<feature type="compositionally biased region" description="Polar residues" evidence="17">
    <location>
        <begin position="9"/>
        <end position="19"/>
    </location>
</feature>
<feature type="domain" description="PWWP" evidence="20">
    <location>
        <begin position="437"/>
        <end position="499"/>
    </location>
</feature>
<feature type="domain" description="AWS" evidence="22">
    <location>
        <begin position="571"/>
        <end position="621"/>
    </location>
</feature>
<dbReference type="SMART" id="SM00249">
    <property type="entry name" value="PHD"/>
    <property type="match status" value="5"/>
</dbReference>
<dbReference type="InterPro" id="IPR011011">
    <property type="entry name" value="Znf_FYVE_PHD"/>
</dbReference>
<evidence type="ECO:0000259" key="19">
    <source>
        <dbReference type="PROSITE" id="PS50280"/>
    </source>
</evidence>
<dbReference type="EMBL" id="JAHRIP010076499">
    <property type="protein sequence ID" value="MEQ2311184.1"/>
    <property type="molecule type" value="Genomic_DNA"/>
</dbReference>
<evidence type="ECO:0000256" key="3">
    <source>
        <dbReference type="ARBA" id="ARBA00022454"/>
    </source>
</evidence>
<dbReference type="SMART" id="SM00293">
    <property type="entry name" value="PWWP"/>
    <property type="match status" value="1"/>
</dbReference>
<dbReference type="Gene3D" id="2.170.270.10">
    <property type="entry name" value="SET domain"/>
    <property type="match status" value="1"/>
</dbReference>
<dbReference type="SUPFAM" id="SSF57903">
    <property type="entry name" value="FYVE/PHD zinc finger"/>
    <property type="match status" value="3"/>
</dbReference>
<keyword evidence="5" id="KW-0489">Methyltransferase</keyword>
<dbReference type="InterPro" id="IPR059153">
    <property type="entry name" value="NSD_PHD-1st"/>
</dbReference>
<dbReference type="Pfam" id="PF17907">
    <property type="entry name" value="AWS"/>
    <property type="match status" value="1"/>
</dbReference>
<keyword evidence="6" id="KW-0808">Transferase</keyword>
<dbReference type="Pfam" id="PF22908">
    <property type="entry name" value="PHD_NSD"/>
    <property type="match status" value="1"/>
</dbReference>
<dbReference type="InterPro" id="IPR046341">
    <property type="entry name" value="SET_dom_sf"/>
</dbReference>
<feature type="domain" description="Post-SET" evidence="21">
    <location>
        <begin position="747"/>
        <end position="763"/>
    </location>
</feature>
<feature type="domain" description="SET" evidence="19">
    <location>
        <begin position="623"/>
        <end position="740"/>
    </location>
</feature>
<name>A0ABV0ZY47_9TELE</name>
<reference evidence="23 24" key="1">
    <citation type="submission" date="2021-06" db="EMBL/GenBank/DDBJ databases">
        <authorList>
            <person name="Palmer J.M."/>
        </authorList>
    </citation>
    <scope>NUCLEOTIDE SEQUENCE [LARGE SCALE GENOMIC DNA]</scope>
    <source>
        <strain evidence="23 24">AS_MEX2019</strain>
        <tissue evidence="23">Muscle</tissue>
    </source>
</reference>
<keyword evidence="11" id="KW-0862">Zinc</keyword>
<keyword evidence="10 16" id="KW-0863">Zinc-finger</keyword>
<dbReference type="SMART" id="SM00317">
    <property type="entry name" value="SET"/>
    <property type="match status" value="1"/>
</dbReference>
<evidence type="ECO:0000256" key="1">
    <source>
        <dbReference type="ARBA" id="ARBA00004123"/>
    </source>
</evidence>
<evidence type="ECO:0000313" key="24">
    <source>
        <dbReference type="Proteomes" id="UP001469553"/>
    </source>
</evidence>
<dbReference type="Proteomes" id="UP001469553">
    <property type="component" value="Unassembled WGS sequence"/>
</dbReference>
<dbReference type="InterPro" id="IPR041306">
    <property type="entry name" value="C5HCH"/>
</dbReference>
<evidence type="ECO:0000259" key="22">
    <source>
        <dbReference type="PROSITE" id="PS51215"/>
    </source>
</evidence>
<feature type="region of interest" description="Disordered" evidence="17">
    <location>
        <begin position="927"/>
        <end position="1099"/>
    </location>
</feature>
<dbReference type="Gene3D" id="3.30.40.10">
    <property type="entry name" value="Zinc/RING finger domain, C3HC4 (zinc finger)"/>
    <property type="match status" value="4"/>
</dbReference>
<dbReference type="PROSITE" id="PS51215">
    <property type="entry name" value="AWS"/>
    <property type="match status" value="1"/>
</dbReference>
<gene>
    <name evidence="23" type="primary">NSD1</name>
    <name evidence="23" type="ORF">AMECASPLE_017058</name>
</gene>
<comment type="caution">
    <text evidence="23">The sequence shown here is derived from an EMBL/GenBank/DDBJ whole genome shotgun (WGS) entry which is preliminary data.</text>
</comment>
<dbReference type="PANTHER" id="PTHR22884">
    <property type="entry name" value="SET DOMAIN PROTEINS"/>
    <property type="match status" value="1"/>
</dbReference>
<feature type="compositionally biased region" description="Basic and acidic residues" evidence="17">
    <location>
        <begin position="172"/>
        <end position="189"/>
    </location>
</feature>
<dbReference type="InterPro" id="IPR055197">
    <property type="entry name" value="PHDvar_NSD"/>
</dbReference>
<dbReference type="PROSITE" id="PS50016">
    <property type="entry name" value="ZF_PHD_2"/>
    <property type="match status" value="2"/>
</dbReference>
<keyword evidence="14" id="KW-0804">Transcription</keyword>
<dbReference type="Gene3D" id="2.30.30.140">
    <property type="match status" value="1"/>
</dbReference>
<comment type="subcellular location">
    <subcellularLocation>
        <location evidence="2">Chromosome</location>
    </subcellularLocation>
    <subcellularLocation>
        <location evidence="1">Nucleus</location>
    </subcellularLocation>
</comment>
<feature type="compositionally biased region" description="Polar residues" evidence="17">
    <location>
        <begin position="961"/>
        <end position="975"/>
    </location>
</feature>
<evidence type="ECO:0000256" key="9">
    <source>
        <dbReference type="ARBA" id="ARBA00022737"/>
    </source>
</evidence>
<keyword evidence="15" id="KW-0539">Nucleus</keyword>
<feature type="compositionally biased region" description="Pro residues" evidence="17">
    <location>
        <begin position="41"/>
        <end position="50"/>
    </location>
</feature>
<keyword evidence="13" id="KW-0805">Transcription regulation</keyword>
<evidence type="ECO:0000256" key="6">
    <source>
        <dbReference type="ARBA" id="ARBA00022679"/>
    </source>
</evidence>
<dbReference type="InterPro" id="IPR019786">
    <property type="entry name" value="Zinc_finger_PHD-type_CS"/>
</dbReference>
<protein>
    <submittedName>
        <fullName evidence="23">Histone-lysine N-methyltransferase, H3 lysine-36 and H4 lysine-20 specific</fullName>
    </submittedName>
</protein>
<evidence type="ECO:0000256" key="17">
    <source>
        <dbReference type="SAM" id="MobiDB-lite"/>
    </source>
</evidence>